<keyword evidence="3" id="KW-1185">Reference proteome</keyword>
<organism evidence="2 3">
    <name type="scientific">Novosphingobium flavum</name>
    <dbReference type="NCBI Taxonomy" id="1778672"/>
    <lineage>
        <taxon>Bacteria</taxon>
        <taxon>Pseudomonadati</taxon>
        <taxon>Pseudomonadota</taxon>
        <taxon>Alphaproteobacteria</taxon>
        <taxon>Sphingomonadales</taxon>
        <taxon>Sphingomonadaceae</taxon>
        <taxon>Novosphingobium</taxon>
    </lineage>
</organism>
<feature type="chain" id="PRO_5030893474" evidence="1">
    <location>
        <begin position="26"/>
        <end position="460"/>
    </location>
</feature>
<gene>
    <name evidence="2" type="ORF">H7F51_12385</name>
</gene>
<dbReference type="SUPFAM" id="SSF53474">
    <property type="entry name" value="alpha/beta-Hydrolases"/>
    <property type="match status" value="1"/>
</dbReference>
<keyword evidence="2" id="KW-0378">Hydrolase</keyword>
<sequence>MIPLRTLASLALAASAFGLCHTANAQGMPNRPADVVRIEGVKTTYVRLASGAPGVLYEPASPGAKAAIALFVMHASGDYLTFSACGELASRGYRVLCANNSTSKSGAFDDGVMDRVLLEMKAGIGFLRSWPGVSKIVLFGHSGGATLMTAYQMIAEGGLPSCQDAAKIHKCPDNLAGLPKADGVVLADANWGQAEMVLLSVDPSVIADDSGKKLDPALDMYNPANGYGRDGSRYSPAFRDKFFKAEAARNNGLIAKAQARLALIEAGKGNYDDDEPFIVAGASFIGNRLFSEDNTLLAASLKPWPLVHADGTVTTEIIRSLRLSEGRGNPTARMAMGALKTTVKNFLSSYAIRALPDFGYDEHRIRGVDWRSTYASPPGNAEGIRVPLLALGMSGHWEGLAAEEIGNHAASADKTVAFIEGASHVYTPCDKCVKPAAAYGDTVKLTYDFVDKWLAAPGRF</sequence>
<keyword evidence="1" id="KW-0732">Signal</keyword>
<accession>A0A7X1FSS7</accession>
<evidence type="ECO:0000256" key="1">
    <source>
        <dbReference type="SAM" id="SignalP"/>
    </source>
</evidence>
<protein>
    <submittedName>
        <fullName evidence="2">Alpha/beta hydrolase</fullName>
    </submittedName>
</protein>
<dbReference type="InterPro" id="IPR029058">
    <property type="entry name" value="AB_hydrolase_fold"/>
</dbReference>
<evidence type="ECO:0000313" key="3">
    <source>
        <dbReference type="Proteomes" id="UP000566813"/>
    </source>
</evidence>
<dbReference type="Proteomes" id="UP000566813">
    <property type="component" value="Unassembled WGS sequence"/>
</dbReference>
<evidence type="ECO:0000313" key="2">
    <source>
        <dbReference type="EMBL" id="MBC2666318.1"/>
    </source>
</evidence>
<reference evidence="2 3" key="1">
    <citation type="submission" date="2020-08" db="EMBL/GenBank/DDBJ databases">
        <title>The genome sequence of type strain Novosphingobium flavum NBRC 111647.</title>
        <authorList>
            <person name="Liu Y."/>
        </authorList>
    </citation>
    <scope>NUCLEOTIDE SEQUENCE [LARGE SCALE GENOMIC DNA]</scope>
    <source>
        <strain evidence="2 3">NBRC 111647</strain>
    </source>
</reference>
<dbReference type="AlphaFoldDB" id="A0A7X1FSS7"/>
<dbReference type="RefSeq" id="WP_185664624.1">
    <property type="nucleotide sequence ID" value="NZ_JACLAW010000009.1"/>
</dbReference>
<dbReference type="GO" id="GO:0016787">
    <property type="term" value="F:hydrolase activity"/>
    <property type="evidence" value="ECO:0007669"/>
    <property type="project" value="UniProtKB-KW"/>
</dbReference>
<proteinExistence type="predicted"/>
<feature type="signal peptide" evidence="1">
    <location>
        <begin position="1"/>
        <end position="25"/>
    </location>
</feature>
<dbReference type="EMBL" id="JACLAW010000009">
    <property type="protein sequence ID" value="MBC2666318.1"/>
    <property type="molecule type" value="Genomic_DNA"/>
</dbReference>
<name>A0A7X1FSS7_9SPHN</name>
<comment type="caution">
    <text evidence="2">The sequence shown here is derived from an EMBL/GenBank/DDBJ whole genome shotgun (WGS) entry which is preliminary data.</text>
</comment>
<dbReference type="Gene3D" id="3.40.50.1820">
    <property type="entry name" value="alpha/beta hydrolase"/>
    <property type="match status" value="1"/>
</dbReference>